<evidence type="ECO:0000313" key="5">
    <source>
        <dbReference type="EMBL" id="WIV19995.1"/>
    </source>
</evidence>
<dbReference type="Proteomes" id="UP001236415">
    <property type="component" value="Chromosome"/>
</dbReference>
<protein>
    <submittedName>
        <fullName evidence="5">AraC family transcriptional regulator</fullName>
    </submittedName>
</protein>
<evidence type="ECO:0000313" key="6">
    <source>
        <dbReference type="Proteomes" id="UP001236415"/>
    </source>
</evidence>
<dbReference type="Pfam" id="PF02311">
    <property type="entry name" value="AraC_binding"/>
    <property type="match status" value="1"/>
</dbReference>
<name>A0ABY8X386_9BACL</name>
<keyword evidence="1" id="KW-0805">Transcription regulation</keyword>
<keyword evidence="6" id="KW-1185">Reference proteome</keyword>
<dbReference type="Pfam" id="PF12833">
    <property type="entry name" value="HTH_18"/>
    <property type="match status" value="1"/>
</dbReference>
<dbReference type="Gene3D" id="1.10.10.60">
    <property type="entry name" value="Homeodomain-like"/>
    <property type="match status" value="2"/>
</dbReference>
<evidence type="ECO:0000256" key="1">
    <source>
        <dbReference type="ARBA" id="ARBA00023015"/>
    </source>
</evidence>
<organism evidence="5 6">
    <name type="scientific">Paenibacillus polygoni</name>
    <dbReference type="NCBI Taxonomy" id="3050112"/>
    <lineage>
        <taxon>Bacteria</taxon>
        <taxon>Bacillati</taxon>
        <taxon>Bacillota</taxon>
        <taxon>Bacilli</taxon>
        <taxon>Bacillales</taxon>
        <taxon>Paenibacillaceae</taxon>
        <taxon>Paenibacillus</taxon>
    </lineage>
</organism>
<keyword evidence="3" id="KW-0804">Transcription</keyword>
<dbReference type="InterPro" id="IPR018060">
    <property type="entry name" value="HTH_AraC"/>
</dbReference>
<sequence length="282" mass="32905">MPDMNAGITRTYKVELDDRLLYTGHVSNNPGWQFPSHKHEDLFEILVIKEGEGKFTIGDIEYDAAEGDILIYNKGILHAEKSSKDKPIYICYCGFHSHKEWIIPPDRDPVIRANSYSAEIITLMELLFEESTIRGEGHEQICQHLLQSILLLVSRMLSKQTQSPDTGRQQIVLDIKEYIDMNYTQPLTLKKMADHFNISPYYFAHLFKNRYSTSPIHYMIQRRMGEATRLLVQTEMRVWEIAKLTGYENANYFSILFTKVVGMSPRQYRDNHKKTLSYPSRE</sequence>
<reference evidence="5 6" key="1">
    <citation type="submission" date="2023-06" db="EMBL/GenBank/DDBJ databases">
        <title>Paenibacillus polygonum sp. nov., an endophytic bacterium, isolated from Polygonum lapathifolium L. in Nanji Wetland National Nature Reserve, South of Poyang Lake, Jiangxi Province, China.</title>
        <authorList>
            <person name="Yu Z."/>
        </authorList>
    </citation>
    <scope>NUCLEOTIDE SEQUENCE [LARGE SCALE GENOMIC DNA]</scope>
    <source>
        <strain evidence="5 6">C31</strain>
    </source>
</reference>
<dbReference type="PANTHER" id="PTHR43280:SF28">
    <property type="entry name" value="HTH-TYPE TRANSCRIPTIONAL ACTIVATOR RHAS"/>
    <property type="match status" value="1"/>
</dbReference>
<dbReference type="SUPFAM" id="SSF51215">
    <property type="entry name" value="Regulatory protein AraC"/>
    <property type="match status" value="1"/>
</dbReference>
<keyword evidence="2" id="KW-0238">DNA-binding</keyword>
<dbReference type="Gene3D" id="2.60.120.10">
    <property type="entry name" value="Jelly Rolls"/>
    <property type="match status" value="1"/>
</dbReference>
<dbReference type="PROSITE" id="PS01124">
    <property type="entry name" value="HTH_ARAC_FAMILY_2"/>
    <property type="match status" value="1"/>
</dbReference>
<dbReference type="InterPro" id="IPR003313">
    <property type="entry name" value="AraC-bd"/>
</dbReference>
<evidence type="ECO:0000256" key="2">
    <source>
        <dbReference type="ARBA" id="ARBA00023125"/>
    </source>
</evidence>
<gene>
    <name evidence="5" type="ORF">QPK24_04570</name>
</gene>
<dbReference type="InterPro" id="IPR020449">
    <property type="entry name" value="Tscrpt_reg_AraC-type_HTH"/>
</dbReference>
<proteinExistence type="predicted"/>
<accession>A0ABY8X386</accession>
<dbReference type="PRINTS" id="PR00032">
    <property type="entry name" value="HTHARAC"/>
</dbReference>
<dbReference type="RefSeq" id="WP_285746518.1">
    <property type="nucleotide sequence ID" value="NZ_CP127162.1"/>
</dbReference>
<dbReference type="InterPro" id="IPR014710">
    <property type="entry name" value="RmlC-like_jellyroll"/>
</dbReference>
<evidence type="ECO:0000259" key="4">
    <source>
        <dbReference type="PROSITE" id="PS01124"/>
    </source>
</evidence>
<dbReference type="InterPro" id="IPR037923">
    <property type="entry name" value="HTH-like"/>
</dbReference>
<dbReference type="InterPro" id="IPR009057">
    <property type="entry name" value="Homeodomain-like_sf"/>
</dbReference>
<dbReference type="SMART" id="SM00342">
    <property type="entry name" value="HTH_ARAC"/>
    <property type="match status" value="1"/>
</dbReference>
<dbReference type="CDD" id="cd02208">
    <property type="entry name" value="cupin_RmlC-like"/>
    <property type="match status" value="1"/>
</dbReference>
<feature type="domain" description="HTH araC/xylS-type" evidence="4">
    <location>
        <begin position="173"/>
        <end position="271"/>
    </location>
</feature>
<evidence type="ECO:0000256" key="3">
    <source>
        <dbReference type="ARBA" id="ARBA00023163"/>
    </source>
</evidence>
<dbReference type="EMBL" id="CP127162">
    <property type="protein sequence ID" value="WIV19995.1"/>
    <property type="molecule type" value="Genomic_DNA"/>
</dbReference>
<dbReference type="PANTHER" id="PTHR43280">
    <property type="entry name" value="ARAC-FAMILY TRANSCRIPTIONAL REGULATOR"/>
    <property type="match status" value="1"/>
</dbReference>
<dbReference type="SUPFAM" id="SSF46689">
    <property type="entry name" value="Homeodomain-like"/>
    <property type="match status" value="2"/>
</dbReference>